<reference evidence="2" key="1">
    <citation type="submission" date="2022-11" db="EMBL/GenBank/DDBJ databases">
        <authorList>
            <person name="Petersen C."/>
        </authorList>
    </citation>
    <scope>NUCLEOTIDE SEQUENCE</scope>
    <source>
        <strain evidence="2">IBT 30069</strain>
    </source>
</reference>
<dbReference type="InterPro" id="IPR000719">
    <property type="entry name" value="Prot_kinase_dom"/>
</dbReference>
<keyword evidence="3" id="KW-1185">Reference proteome</keyword>
<dbReference type="PROSITE" id="PS50011">
    <property type="entry name" value="PROTEIN_KINASE_DOM"/>
    <property type="match status" value="1"/>
</dbReference>
<protein>
    <recommendedName>
        <fullName evidence="1">Protein kinase domain-containing protein</fullName>
    </recommendedName>
</protein>
<feature type="domain" description="Protein kinase" evidence="1">
    <location>
        <begin position="13"/>
        <end position="258"/>
    </location>
</feature>
<dbReference type="InterPro" id="IPR011009">
    <property type="entry name" value="Kinase-like_dom_sf"/>
</dbReference>
<evidence type="ECO:0000313" key="2">
    <source>
        <dbReference type="EMBL" id="KAJ5088542.1"/>
    </source>
</evidence>
<accession>A0A9W9EV01</accession>
<proteinExistence type="predicted"/>
<dbReference type="GO" id="GO:0005524">
    <property type="term" value="F:ATP binding"/>
    <property type="evidence" value="ECO:0007669"/>
    <property type="project" value="InterPro"/>
</dbReference>
<name>A0A9W9EV01_9EURO</name>
<dbReference type="GO" id="GO:0004674">
    <property type="term" value="F:protein serine/threonine kinase activity"/>
    <property type="evidence" value="ECO:0007669"/>
    <property type="project" value="TreeGrafter"/>
</dbReference>
<dbReference type="Proteomes" id="UP001149165">
    <property type="component" value="Unassembled WGS sequence"/>
</dbReference>
<dbReference type="InterPro" id="IPR051681">
    <property type="entry name" value="Ser/Thr_Kinases-Pseudokinases"/>
</dbReference>
<dbReference type="OrthoDB" id="1668230at2759"/>
<dbReference type="Pfam" id="PF00069">
    <property type="entry name" value="Pkinase"/>
    <property type="match status" value="1"/>
</dbReference>
<dbReference type="EMBL" id="JAPQKH010000007">
    <property type="protein sequence ID" value="KAJ5088542.1"/>
    <property type="molecule type" value="Genomic_DNA"/>
</dbReference>
<dbReference type="AlphaFoldDB" id="A0A9W9EV01"/>
<sequence length="258" mass="28828">MSSPFLDKHGQFIPQKQVLGNGSTAVVLLQDGIAIKTPLRWPWSSDSDFKVHLESIRREQKVYHRLQNPDDHRSSGIVRCIECSTESTQLALIPNGDLKGYLTKHQPSREVKLSWFCEMAQTLSYIHDSSVLVADIASRNFLLDSDLSIKFCDFSEASLLPLDSDMEAVDDNGYTTHVDIGFLGAVIYEVVTGTKCDIDLYEHNDPTDGRAYWPDRSGLPPTQDIWLGRIIEGCWDGTFRTAHSLLAALSAVTSPLEE</sequence>
<evidence type="ECO:0000259" key="1">
    <source>
        <dbReference type="PROSITE" id="PS50011"/>
    </source>
</evidence>
<dbReference type="SUPFAM" id="SSF56112">
    <property type="entry name" value="Protein kinase-like (PK-like)"/>
    <property type="match status" value="1"/>
</dbReference>
<organism evidence="2 3">
    <name type="scientific">Penicillium angulare</name>
    <dbReference type="NCBI Taxonomy" id="116970"/>
    <lineage>
        <taxon>Eukaryota</taxon>
        <taxon>Fungi</taxon>
        <taxon>Dikarya</taxon>
        <taxon>Ascomycota</taxon>
        <taxon>Pezizomycotina</taxon>
        <taxon>Eurotiomycetes</taxon>
        <taxon>Eurotiomycetidae</taxon>
        <taxon>Eurotiales</taxon>
        <taxon>Aspergillaceae</taxon>
        <taxon>Penicillium</taxon>
    </lineage>
</organism>
<comment type="caution">
    <text evidence="2">The sequence shown here is derived from an EMBL/GenBank/DDBJ whole genome shotgun (WGS) entry which is preliminary data.</text>
</comment>
<evidence type="ECO:0000313" key="3">
    <source>
        <dbReference type="Proteomes" id="UP001149165"/>
    </source>
</evidence>
<dbReference type="PANTHER" id="PTHR44329">
    <property type="entry name" value="SERINE/THREONINE-PROTEIN KINASE TNNI3K-RELATED"/>
    <property type="match status" value="1"/>
</dbReference>
<gene>
    <name evidence="2" type="ORF">N7456_012158</name>
</gene>
<reference evidence="2" key="2">
    <citation type="journal article" date="2023" name="IMA Fungus">
        <title>Comparative genomic study of the Penicillium genus elucidates a diverse pangenome and 15 lateral gene transfer events.</title>
        <authorList>
            <person name="Petersen C."/>
            <person name="Sorensen T."/>
            <person name="Nielsen M.R."/>
            <person name="Sondergaard T.E."/>
            <person name="Sorensen J.L."/>
            <person name="Fitzpatrick D.A."/>
            <person name="Frisvad J.C."/>
            <person name="Nielsen K.L."/>
        </authorList>
    </citation>
    <scope>NUCLEOTIDE SEQUENCE</scope>
    <source>
        <strain evidence="2">IBT 30069</strain>
    </source>
</reference>
<dbReference type="Gene3D" id="1.10.510.10">
    <property type="entry name" value="Transferase(Phosphotransferase) domain 1"/>
    <property type="match status" value="1"/>
</dbReference>